<evidence type="ECO:0000313" key="3">
    <source>
        <dbReference type="Proteomes" id="UP001058974"/>
    </source>
</evidence>
<proteinExistence type="predicted"/>
<sequence length="323" mass="37510">MQLLNVIFHHGGEFVRVNEKDILYIGGVHNIFSMQHIGKWTMFKIHKLVKGWGCKEGSYKAWMKILEVNEFFFQLSKDDDAYDFVVYTCATQVDGDVYLEHDVNDIELKVKSPKFIIEMINMEGFDDKGVEGFDDSEDERTTTITYGFDGIDVNLPINKCTIVVGFLYSSNKKIEDDEHVGDELEYSNLDKFDEDKWPKFEKFRKNKLNRDYKFKWGMEFNFLADFRDAIQPGQDDAEPGQTNVSQVEVEPSLIDASQVEPSLIDASQVEPTRNLFDYIPDEVMAIIHDINTYARTNKGKAKVQKVVVKMRKRASERLTLKWF</sequence>
<comment type="caution">
    <text evidence="2">The sequence shown here is derived from an EMBL/GenBank/DDBJ whole genome shotgun (WGS) entry which is preliminary data.</text>
</comment>
<gene>
    <name evidence="2" type="ORF">KIW84_045764</name>
</gene>
<name>A0A9D4XP20_PEA</name>
<feature type="domain" description="PB1-like" evidence="1">
    <location>
        <begin position="4"/>
        <end position="101"/>
    </location>
</feature>
<evidence type="ECO:0000313" key="2">
    <source>
        <dbReference type="EMBL" id="KAI5422440.1"/>
    </source>
</evidence>
<organism evidence="2 3">
    <name type="scientific">Pisum sativum</name>
    <name type="common">Garden pea</name>
    <name type="synonym">Lathyrus oleraceus</name>
    <dbReference type="NCBI Taxonomy" id="3888"/>
    <lineage>
        <taxon>Eukaryota</taxon>
        <taxon>Viridiplantae</taxon>
        <taxon>Streptophyta</taxon>
        <taxon>Embryophyta</taxon>
        <taxon>Tracheophyta</taxon>
        <taxon>Spermatophyta</taxon>
        <taxon>Magnoliopsida</taxon>
        <taxon>eudicotyledons</taxon>
        <taxon>Gunneridae</taxon>
        <taxon>Pentapetalae</taxon>
        <taxon>rosids</taxon>
        <taxon>fabids</taxon>
        <taxon>Fabales</taxon>
        <taxon>Fabaceae</taxon>
        <taxon>Papilionoideae</taxon>
        <taxon>50 kb inversion clade</taxon>
        <taxon>NPAAA clade</taxon>
        <taxon>Hologalegina</taxon>
        <taxon>IRL clade</taxon>
        <taxon>Fabeae</taxon>
        <taxon>Lathyrus</taxon>
    </lineage>
</organism>
<dbReference type="Gramene" id="Psat04G0576400-T1">
    <property type="protein sequence ID" value="KAI5422440.1"/>
    <property type="gene ID" value="KIW84_045764"/>
</dbReference>
<accession>A0A9D4XP20</accession>
<dbReference type="Pfam" id="PF26130">
    <property type="entry name" value="PB1-like"/>
    <property type="match status" value="1"/>
</dbReference>
<dbReference type="Proteomes" id="UP001058974">
    <property type="component" value="Chromosome 4"/>
</dbReference>
<dbReference type="AlphaFoldDB" id="A0A9D4XP20"/>
<protein>
    <recommendedName>
        <fullName evidence="1">PB1-like domain-containing protein</fullName>
    </recommendedName>
</protein>
<keyword evidence="3" id="KW-1185">Reference proteome</keyword>
<reference evidence="2 3" key="1">
    <citation type="journal article" date="2022" name="Nat. Genet.">
        <title>Improved pea reference genome and pan-genome highlight genomic features and evolutionary characteristics.</title>
        <authorList>
            <person name="Yang T."/>
            <person name="Liu R."/>
            <person name="Luo Y."/>
            <person name="Hu S."/>
            <person name="Wang D."/>
            <person name="Wang C."/>
            <person name="Pandey M.K."/>
            <person name="Ge S."/>
            <person name="Xu Q."/>
            <person name="Li N."/>
            <person name="Li G."/>
            <person name="Huang Y."/>
            <person name="Saxena R.K."/>
            <person name="Ji Y."/>
            <person name="Li M."/>
            <person name="Yan X."/>
            <person name="He Y."/>
            <person name="Liu Y."/>
            <person name="Wang X."/>
            <person name="Xiang C."/>
            <person name="Varshney R.K."/>
            <person name="Ding H."/>
            <person name="Gao S."/>
            <person name="Zong X."/>
        </authorList>
    </citation>
    <scope>NUCLEOTIDE SEQUENCE [LARGE SCALE GENOMIC DNA]</scope>
    <source>
        <strain evidence="2 3">cv. Zhongwan 6</strain>
    </source>
</reference>
<evidence type="ECO:0000259" key="1">
    <source>
        <dbReference type="Pfam" id="PF26130"/>
    </source>
</evidence>
<dbReference type="InterPro" id="IPR058594">
    <property type="entry name" value="PB1-like_dom_pln"/>
</dbReference>
<dbReference type="EMBL" id="JAMSHJ010000004">
    <property type="protein sequence ID" value="KAI5422440.1"/>
    <property type="molecule type" value="Genomic_DNA"/>
</dbReference>